<evidence type="ECO:0008006" key="3">
    <source>
        <dbReference type="Google" id="ProtNLM"/>
    </source>
</evidence>
<dbReference type="EMBL" id="KN832878">
    <property type="protein sequence ID" value="KIM99938.1"/>
    <property type="molecule type" value="Genomic_DNA"/>
</dbReference>
<dbReference type="Pfam" id="PF05721">
    <property type="entry name" value="PhyH"/>
    <property type="match status" value="1"/>
</dbReference>
<proteinExistence type="predicted"/>
<reference evidence="1 2" key="1">
    <citation type="submission" date="2014-04" db="EMBL/GenBank/DDBJ databases">
        <authorList>
            <consortium name="DOE Joint Genome Institute"/>
            <person name="Kuo A."/>
            <person name="Martino E."/>
            <person name="Perotto S."/>
            <person name="Kohler A."/>
            <person name="Nagy L.G."/>
            <person name="Floudas D."/>
            <person name="Copeland A."/>
            <person name="Barry K.W."/>
            <person name="Cichocki N."/>
            <person name="Veneault-Fourrey C."/>
            <person name="LaButti K."/>
            <person name="Lindquist E.A."/>
            <person name="Lipzen A."/>
            <person name="Lundell T."/>
            <person name="Morin E."/>
            <person name="Murat C."/>
            <person name="Sun H."/>
            <person name="Tunlid A."/>
            <person name="Henrissat B."/>
            <person name="Grigoriev I.V."/>
            <person name="Hibbett D.S."/>
            <person name="Martin F."/>
            <person name="Nordberg H.P."/>
            <person name="Cantor M.N."/>
            <person name="Hua S.X."/>
        </authorList>
    </citation>
    <scope>NUCLEOTIDE SEQUENCE [LARGE SCALE GENOMIC DNA]</scope>
    <source>
        <strain evidence="1 2">Zn</strain>
    </source>
</reference>
<name>A0A0C3CLP1_OIDMZ</name>
<dbReference type="Proteomes" id="UP000054321">
    <property type="component" value="Unassembled WGS sequence"/>
</dbReference>
<protein>
    <recommendedName>
        <fullName evidence="3">Phytanoyl-CoA dioxygenase</fullName>
    </recommendedName>
</protein>
<dbReference type="AlphaFoldDB" id="A0A0C3CLP1"/>
<dbReference type="SUPFAM" id="SSF51197">
    <property type="entry name" value="Clavaminate synthase-like"/>
    <property type="match status" value="1"/>
</dbReference>
<dbReference type="InterPro" id="IPR008775">
    <property type="entry name" value="Phytyl_CoA_dOase-like"/>
</dbReference>
<evidence type="ECO:0000313" key="1">
    <source>
        <dbReference type="EMBL" id="KIM99938.1"/>
    </source>
</evidence>
<reference evidence="2" key="2">
    <citation type="submission" date="2015-01" db="EMBL/GenBank/DDBJ databases">
        <title>Evolutionary Origins and Diversification of the Mycorrhizal Mutualists.</title>
        <authorList>
            <consortium name="DOE Joint Genome Institute"/>
            <consortium name="Mycorrhizal Genomics Consortium"/>
            <person name="Kohler A."/>
            <person name="Kuo A."/>
            <person name="Nagy L.G."/>
            <person name="Floudas D."/>
            <person name="Copeland A."/>
            <person name="Barry K.W."/>
            <person name="Cichocki N."/>
            <person name="Veneault-Fourrey C."/>
            <person name="LaButti K."/>
            <person name="Lindquist E.A."/>
            <person name="Lipzen A."/>
            <person name="Lundell T."/>
            <person name="Morin E."/>
            <person name="Murat C."/>
            <person name="Riley R."/>
            <person name="Ohm R."/>
            <person name="Sun H."/>
            <person name="Tunlid A."/>
            <person name="Henrissat B."/>
            <person name="Grigoriev I.V."/>
            <person name="Hibbett D.S."/>
            <person name="Martin F."/>
        </authorList>
    </citation>
    <scope>NUCLEOTIDE SEQUENCE [LARGE SCALE GENOMIC DNA]</scope>
    <source>
        <strain evidence="2">Zn</strain>
    </source>
</reference>
<gene>
    <name evidence="1" type="ORF">OIDMADRAFT_201072</name>
</gene>
<organism evidence="1 2">
    <name type="scientific">Oidiodendron maius (strain Zn)</name>
    <dbReference type="NCBI Taxonomy" id="913774"/>
    <lineage>
        <taxon>Eukaryota</taxon>
        <taxon>Fungi</taxon>
        <taxon>Dikarya</taxon>
        <taxon>Ascomycota</taxon>
        <taxon>Pezizomycotina</taxon>
        <taxon>Leotiomycetes</taxon>
        <taxon>Leotiomycetes incertae sedis</taxon>
        <taxon>Myxotrichaceae</taxon>
        <taxon>Oidiodendron</taxon>
    </lineage>
</organism>
<dbReference type="InParanoid" id="A0A0C3CLP1"/>
<dbReference type="OrthoDB" id="445007at2759"/>
<evidence type="ECO:0000313" key="2">
    <source>
        <dbReference type="Proteomes" id="UP000054321"/>
    </source>
</evidence>
<dbReference type="Gene3D" id="2.60.120.620">
    <property type="entry name" value="q2cbj1_9rhob like domain"/>
    <property type="match status" value="1"/>
</dbReference>
<dbReference type="HOGENOM" id="CLU_049199_0_0_1"/>
<dbReference type="PANTHER" id="PTHR31630">
    <property type="entry name" value="PHYTANOYL-COA DIOXYGENASE-RELATED-RELATED"/>
    <property type="match status" value="1"/>
</dbReference>
<keyword evidence="2" id="KW-1185">Reference proteome</keyword>
<accession>A0A0C3CLP1</accession>
<sequence>MPHKSDDPKSLDTKIRHNDWRDDLFKHGYVVVKGVIGPTKAQQYMESMFAWLEKFPLGFDRNNRSTWTVDHLPAHMRGGMYHGYSVQHEDFVWEARMEPGVVDAFAKLWGTDELLVSFDGINFTLPGRDRQPTTPWPHIDQSPRRKGLVCAQGIINFAPNGPDDGGLVVVRNSHNLTEQFFNEHPEVVGRKTWGPEDWFGFEEQEVQWFLGKGCDIVKVCADPGDLIIWDSRTIHYNAMPTTDQVRSIVYACYAPANWATEEDLTLKTQCFQQRRGTTHLPSMNVYSPDPDNLRLGVPDPYARDTPFSNVKETEPILRMAGVLPYQRSKSKP</sequence>
<dbReference type="PANTHER" id="PTHR31630:SF6">
    <property type="entry name" value="PHYTANOYL-COA DIOXYGENASE-RELATED"/>
    <property type="match status" value="1"/>
</dbReference>